<dbReference type="Pfam" id="PF12833">
    <property type="entry name" value="HTH_18"/>
    <property type="match status" value="1"/>
</dbReference>
<feature type="region of interest" description="Disordered" evidence="4">
    <location>
        <begin position="1"/>
        <end position="20"/>
    </location>
</feature>
<dbReference type="CDD" id="cd06976">
    <property type="entry name" value="cupin_MtlR-like_N"/>
    <property type="match status" value="1"/>
</dbReference>
<accession>A0ABQ3GI47</accession>
<dbReference type="InterPro" id="IPR050204">
    <property type="entry name" value="AraC_XylS_family_regulators"/>
</dbReference>
<protein>
    <submittedName>
        <fullName evidence="6">AraC family transcriptional regulator</fullName>
    </submittedName>
</protein>
<dbReference type="Proteomes" id="UP000642819">
    <property type="component" value="Unassembled WGS sequence"/>
</dbReference>
<dbReference type="RefSeq" id="WP_189349436.1">
    <property type="nucleotide sequence ID" value="NZ_BMXK01000005.1"/>
</dbReference>
<dbReference type="PROSITE" id="PS01124">
    <property type="entry name" value="HTH_ARAC_FAMILY_2"/>
    <property type="match status" value="1"/>
</dbReference>
<dbReference type="SUPFAM" id="SSF46689">
    <property type="entry name" value="Homeodomain-like"/>
    <property type="match status" value="2"/>
</dbReference>
<comment type="caution">
    <text evidence="6">The sequence shown here is derived from an EMBL/GenBank/DDBJ whole genome shotgun (WGS) entry which is preliminary data.</text>
</comment>
<dbReference type="InterPro" id="IPR020449">
    <property type="entry name" value="Tscrpt_reg_AraC-type_HTH"/>
</dbReference>
<dbReference type="InterPro" id="IPR018060">
    <property type="entry name" value="HTH_AraC"/>
</dbReference>
<keyword evidence="1" id="KW-0805">Transcription regulation</keyword>
<dbReference type="PROSITE" id="PS00041">
    <property type="entry name" value="HTH_ARAC_FAMILY_1"/>
    <property type="match status" value="1"/>
</dbReference>
<name>A0ABQ3GI47_9MICC</name>
<dbReference type="Gene3D" id="1.10.10.60">
    <property type="entry name" value="Homeodomain-like"/>
    <property type="match status" value="1"/>
</dbReference>
<keyword evidence="2" id="KW-0238">DNA-binding</keyword>
<keyword evidence="7" id="KW-1185">Reference proteome</keyword>
<dbReference type="PRINTS" id="PR00032">
    <property type="entry name" value="HTHARAC"/>
</dbReference>
<evidence type="ECO:0000256" key="3">
    <source>
        <dbReference type="ARBA" id="ARBA00023163"/>
    </source>
</evidence>
<keyword evidence="3" id="KW-0804">Transcription</keyword>
<evidence type="ECO:0000256" key="2">
    <source>
        <dbReference type="ARBA" id="ARBA00023125"/>
    </source>
</evidence>
<dbReference type="SMART" id="SM00342">
    <property type="entry name" value="HTH_ARAC"/>
    <property type="match status" value="1"/>
</dbReference>
<evidence type="ECO:0000259" key="5">
    <source>
        <dbReference type="PROSITE" id="PS01124"/>
    </source>
</evidence>
<proteinExistence type="predicted"/>
<organism evidence="6 7">
    <name type="scientific">Zhihengliuella salsuginis</name>
    <dbReference type="NCBI Taxonomy" id="578222"/>
    <lineage>
        <taxon>Bacteria</taxon>
        <taxon>Bacillati</taxon>
        <taxon>Actinomycetota</taxon>
        <taxon>Actinomycetes</taxon>
        <taxon>Micrococcales</taxon>
        <taxon>Micrococcaceae</taxon>
        <taxon>Zhihengliuella</taxon>
    </lineage>
</organism>
<feature type="domain" description="HTH araC/xylS-type" evidence="5">
    <location>
        <begin position="204"/>
        <end position="302"/>
    </location>
</feature>
<dbReference type="InterPro" id="IPR009057">
    <property type="entry name" value="Homeodomain-like_sf"/>
</dbReference>
<dbReference type="PANTHER" id="PTHR46796">
    <property type="entry name" value="HTH-TYPE TRANSCRIPTIONAL ACTIVATOR RHAS-RELATED"/>
    <property type="match status" value="1"/>
</dbReference>
<dbReference type="EMBL" id="BMXK01000005">
    <property type="protein sequence ID" value="GHD05394.1"/>
    <property type="molecule type" value="Genomic_DNA"/>
</dbReference>
<evidence type="ECO:0000313" key="7">
    <source>
        <dbReference type="Proteomes" id="UP000642819"/>
    </source>
</evidence>
<dbReference type="InterPro" id="IPR018062">
    <property type="entry name" value="HTH_AraC-typ_CS"/>
</dbReference>
<evidence type="ECO:0000256" key="1">
    <source>
        <dbReference type="ARBA" id="ARBA00023015"/>
    </source>
</evidence>
<evidence type="ECO:0000313" key="6">
    <source>
        <dbReference type="EMBL" id="GHD05394.1"/>
    </source>
</evidence>
<evidence type="ECO:0000256" key="4">
    <source>
        <dbReference type="SAM" id="MobiDB-lite"/>
    </source>
</evidence>
<gene>
    <name evidence="6" type="ORF">GCM10008096_14230</name>
</gene>
<reference evidence="7" key="1">
    <citation type="journal article" date="2019" name="Int. J. Syst. Evol. Microbiol.">
        <title>The Global Catalogue of Microorganisms (GCM) 10K type strain sequencing project: providing services to taxonomists for standard genome sequencing and annotation.</title>
        <authorList>
            <consortium name="The Broad Institute Genomics Platform"/>
            <consortium name="The Broad Institute Genome Sequencing Center for Infectious Disease"/>
            <person name="Wu L."/>
            <person name="Ma J."/>
        </authorList>
    </citation>
    <scope>NUCLEOTIDE SEQUENCE [LARGE SCALE GENOMIC DNA]</scope>
    <source>
        <strain evidence="7">KCTC 19466</strain>
    </source>
</reference>
<sequence>MRSDDSKRAGATGGDPAETRAAIRELVPHDPRHSARWHEHDYPGPYARWNYHPEYEIHLARRHGQYIVGGDVGHFGDGQLVLVGPNVPHEWLTQVDPGQTLPNSDVVLQFRHEWLEECEILLPELGELRDLWRKARFGIEYSGEAAAQGAETLDAIGEAAGVERLVRILDLFRILAHAPEGEHRLLTDGWVPPLDDPHAQEIIGRAMNYVSEHLTGDVRLSDAARMAGMSESSFSRYFARASGQNFATLVRRLRIAHASKLLLQSRQPVSEIAFEVGYRNLSNFNRQFRKETGETPTFYRRRARSGTDHDSIELSDGP</sequence>
<feature type="region of interest" description="Disordered" evidence="4">
    <location>
        <begin position="292"/>
        <end position="318"/>
    </location>
</feature>